<organism evidence="2 3">
    <name type="scientific">Xenorhabdus yunnanensis</name>
    <dbReference type="NCBI Taxonomy" id="3025878"/>
    <lineage>
        <taxon>Bacteria</taxon>
        <taxon>Pseudomonadati</taxon>
        <taxon>Pseudomonadota</taxon>
        <taxon>Gammaproteobacteria</taxon>
        <taxon>Enterobacterales</taxon>
        <taxon>Morganellaceae</taxon>
        <taxon>Xenorhabdus</taxon>
    </lineage>
</organism>
<keyword evidence="3" id="KW-1185">Reference proteome</keyword>
<protein>
    <submittedName>
        <fullName evidence="2">Uncharacterized protein</fullName>
    </submittedName>
</protein>
<evidence type="ECO:0000313" key="2">
    <source>
        <dbReference type="EMBL" id="MDC9588942.1"/>
    </source>
</evidence>
<reference evidence="2 3" key="1">
    <citation type="submission" date="2023-02" db="EMBL/GenBank/DDBJ databases">
        <title>Entomopathogenic bacteria.</title>
        <authorList>
            <person name="Machado R.A."/>
        </authorList>
    </citation>
    <scope>NUCLEOTIDE SEQUENCE [LARGE SCALE GENOMIC DNA]</scope>
    <source>
        <strain evidence="2 3">XENO-10</strain>
    </source>
</reference>
<accession>A0ABT5LCW5</accession>
<dbReference type="RefSeq" id="WP_273554285.1">
    <property type="nucleotide sequence ID" value="NZ_JAQRFI010000010.1"/>
</dbReference>
<name>A0ABT5LCW5_9GAMM</name>
<gene>
    <name evidence="2" type="ORF">PSI23_06325</name>
</gene>
<sequence length="50" mass="5331">MKKYIIIALCSIYVVLAPMQVSAFICGFDQSHVGYFQGSDDPSGGQCGGK</sequence>
<evidence type="ECO:0000256" key="1">
    <source>
        <dbReference type="SAM" id="SignalP"/>
    </source>
</evidence>
<dbReference type="Proteomes" id="UP001217178">
    <property type="component" value="Unassembled WGS sequence"/>
</dbReference>
<feature type="chain" id="PRO_5046350910" evidence="1">
    <location>
        <begin position="24"/>
        <end position="50"/>
    </location>
</feature>
<dbReference type="EMBL" id="JAQRFI010000010">
    <property type="protein sequence ID" value="MDC9588942.1"/>
    <property type="molecule type" value="Genomic_DNA"/>
</dbReference>
<comment type="caution">
    <text evidence="2">The sequence shown here is derived from an EMBL/GenBank/DDBJ whole genome shotgun (WGS) entry which is preliminary data.</text>
</comment>
<proteinExistence type="predicted"/>
<keyword evidence="1" id="KW-0732">Signal</keyword>
<feature type="signal peptide" evidence="1">
    <location>
        <begin position="1"/>
        <end position="23"/>
    </location>
</feature>
<evidence type="ECO:0000313" key="3">
    <source>
        <dbReference type="Proteomes" id="UP001217178"/>
    </source>
</evidence>